<protein>
    <submittedName>
        <fullName evidence="1">Uncharacterized protein</fullName>
    </submittedName>
</protein>
<name>A0A937EPR3_9ACTN</name>
<organism evidence="1 2">
    <name type="scientific">Streptomyces actinomycinicus</name>
    <dbReference type="NCBI Taxonomy" id="1695166"/>
    <lineage>
        <taxon>Bacteria</taxon>
        <taxon>Bacillati</taxon>
        <taxon>Actinomycetota</taxon>
        <taxon>Actinomycetes</taxon>
        <taxon>Kitasatosporales</taxon>
        <taxon>Streptomycetaceae</taxon>
        <taxon>Streptomyces</taxon>
    </lineage>
</organism>
<dbReference type="Proteomes" id="UP000661858">
    <property type="component" value="Unassembled WGS sequence"/>
</dbReference>
<dbReference type="RefSeq" id="WP_201843817.1">
    <property type="nucleotide sequence ID" value="NZ_JAERRK010000030.1"/>
</dbReference>
<dbReference type="EMBL" id="JAERRK010000030">
    <property type="protein sequence ID" value="MBL1087277.1"/>
    <property type="molecule type" value="Genomic_DNA"/>
</dbReference>
<dbReference type="AlphaFoldDB" id="A0A937EPR3"/>
<gene>
    <name evidence="1" type="ORF">JK359_35865</name>
</gene>
<evidence type="ECO:0000313" key="1">
    <source>
        <dbReference type="EMBL" id="MBL1087277.1"/>
    </source>
</evidence>
<evidence type="ECO:0000313" key="2">
    <source>
        <dbReference type="Proteomes" id="UP000661858"/>
    </source>
</evidence>
<proteinExistence type="predicted"/>
<reference evidence="1" key="1">
    <citation type="submission" date="2021-01" db="EMBL/GenBank/DDBJ databases">
        <title>WGS of actinomycetes isolated from Thailand.</title>
        <authorList>
            <person name="Thawai C."/>
        </authorList>
    </citation>
    <scope>NUCLEOTIDE SEQUENCE</scope>
    <source>
        <strain evidence="1">RCU-197</strain>
    </source>
</reference>
<keyword evidence="2" id="KW-1185">Reference proteome</keyword>
<accession>A0A937EPR3</accession>
<comment type="caution">
    <text evidence="1">The sequence shown here is derived from an EMBL/GenBank/DDBJ whole genome shotgun (WGS) entry which is preliminary data.</text>
</comment>
<sequence>MFANDESEQIHKRLTGELENFDNMVKAYGTADVYPVYRHQSAYSHTTGATADAFLITDEGRLKLTTEPKGGEADITVERLWIPVALLQAAAAISPLLVGNPMKSTIDRAMRDLGLPDMLLHLRRARPLL</sequence>